<accession>A0A8S5VH26</accession>
<protein>
    <submittedName>
        <fullName evidence="2">Uncharacterized protein</fullName>
    </submittedName>
</protein>
<reference evidence="2" key="1">
    <citation type="journal article" date="2021" name="Proc. Natl. Acad. Sci. U.S.A.">
        <title>A Catalog of Tens of Thousands of Viruses from Human Metagenomes Reveals Hidden Associations with Chronic Diseases.</title>
        <authorList>
            <person name="Tisza M.J."/>
            <person name="Buck C.B."/>
        </authorList>
    </citation>
    <scope>NUCLEOTIDE SEQUENCE</scope>
    <source>
        <strain evidence="2">CtkfK18</strain>
    </source>
</reference>
<sequence length="42" mass="5197">MKINWELVEKVFMTIGFICYGIFIGFMIWLIIWVNHMLRGWF</sequence>
<evidence type="ECO:0000313" key="2">
    <source>
        <dbReference type="EMBL" id="DAG06061.1"/>
    </source>
</evidence>
<proteinExistence type="predicted"/>
<keyword evidence="1" id="KW-1133">Transmembrane helix</keyword>
<name>A0A8S5VH26_9CAUD</name>
<evidence type="ECO:0000256" key="1">
    <source>
        <dbReference type="SAM" id="Phobius"/>
    </source>
</evidence>
<feature type="transmembrane region" description="Helical" evidence="1">
    <location>
        <begin position="12"/>
        <end position="34"/>
    </location>
</feature>
<keyword evidence="1" id="KW-0472">Membrane</keyword>
<dbReference type="EMBL" id="BK016265">
    <property type="protein sequence ID" value="DAG06061.1"/>
    <property type="molecule type" value="Genomic_DNA"/>
</dbReference>
<organism evidence="2">
    <name type="scientific">Myoviridae sp. ctkfK18</name>
    <dbReference type="NCBI Taxonomy" id="2825165"/>
    <lineage>
        <taxon>Viruses</taxon>
        <taxon>Duplodnaviria</taxon>
        <taxon>Heunggongvirae</taxon>
        <taxon>Uroviricota</taxon>
        <taxon>Caudoviricetes</taxon>
    </lineage>
</organism>
<keyword evidence="1" id="KW-0812">Transmembrane</keyword>